<keyword evidence="15" id="KW-1185">Reference proteome</keyword>
<evidence type="ECO:0000256" key="9">
    <source>
        <dbReference type="ARBA" id="ARBA00049563"/>
    </source>
</evidence>
<dbReference type="Gene3D" id="3.40.50.300">
    <property type="entry name" value="P-loop containing nucleotide triphosphate hydrolases"/>
    <property type="match status" value="1"/>
</dbReference>
<dbReference type="EMBL" id="JAKZGP010000006">
    <property type="protein sequence ID" value="MCH7408627.1"/>
    <property type="molecule type" value="Genomic_DNA"/>
</dbReference>
<reference evidence="14" key="1">
    <citation type="submission" date="2022-03" db="EMBL/GenBank/DDBJ databases">
        <title>De novo assembled genomes of Belliella spp. (Cyclobacteriaceae) strains.</title>
        <authorList>
            <person name="Szabo A."/>
            <person name="Korponai K."/>
            <person name="Felfoldi T."/>
        </authorList>
    </citation>
    <scope>NUCLEOTIDE SEQUENCE</scope>
    <source>
        <strain evidence="14">DSM 111904</strain>
    </source>
</reference>
<comment type="caution">
    <text evidence="14">The sequence shown here is derived from an EMBL/GenBank/DDBJ whole genome shotgun (WGS) entry which is preliminary data.</text>
</comment>
<comment type="cofactor">
    <cofactor evidence="1 10">
        <name>Mg(2+)</name>
        <dbReference type="ChEBI" id="CHEBI:18420"/>
    </cofactor>
</comment>
<feature type="binding site" evidence="10">
    <location>
        <begin position="15"/>
        <end position="22"/>
    </location>
    <ligand>
        <name>ATP</name>
        <dbReference type="ChEBI" id="CHEBI:30616"/>
    </ligand>
</feature>
<comment type="subunit">
    <text evidence="10">Monomer.</text>
</comment>
<organism evidence="14 15">
    <name type="scientific">Belliella filtrata</name>
    <dbReference type="NCBI Taxonomy" id="2923435"/>
    <lineage>
        <taxon>Bacteria</taxon>
        <taxon>Pseudomonadati</taxon>
        <taxon>Bacteroidota</taxon>
        <taxon>Cytophagia</taxon>
        <taxon>Cytophagales</taxon>
        <taxon>Cyclobacteriaceae</taxon>
        <taxon>Belliella</taxon>
    </lineage>
</organism>
<dbReference type="InterPro" id="IPR039657">
    <property type="entry name" value="Dimethylallyltransferase"/>
</dbReference>
<dbReference type="PANTHER" id="PTHR11088">
    <property type="entry name" value="TRNA DIMETHYLALLYLTRANSFERASE"/>
    <property type="match status" value="1"/>
</dbReference>
<dbReference type="Pfam" id="PF01715">
    <property type="entry name" value="IPPT"/>
    <property type="match status" value="1"/>
</dbReference>
<feature type="binding site" evidence="10">
    <location>
        <begin position="17"/>
        <end position="22"/>
    </location>
    <ligand>
        <name>substrate</name>
    </ligand>
</feature>
<evidence type="ECO:0000256" key="5">
    <source>
        <dbReference type="ARBA" id="ARBA00022694"/>
    </source>
</evidence>
<evidence type="ECO:0000256" key="1">
    <source>
        <dbReference type="ARBA" id="ARBA00001946"/>
    </source>
</evidence>
<sequence>MNIEGNGKFLLVIIGPTAVGKTDLCLKLAKKFESEIISCDSRQFFKEMNLGTAKPNETELLSIKHHFIDNLSIHQGYDVKTYEKEVLELLEEKFKSKDVMIMTGGSGLYVDAICKGFDDIPDIDPTIRASLIKLFEIEGIGVLQEKLKAVDPLYYTQVDLNNPQRLMRALEVYEGTGKPFSSFRIRKKVTRPFGIFKVGLTRNRDELYQRIDQRMDEMIEKGLFEEAASLYPFKDLNALQTVGYTEIFGYLAGEYDKEEAIRLLKRNSRRYAKRQMTWFKRDEEITWFEPSQFDEIISYVKDQMAL</sequence>
<dbReference type="InterPro" id="IPR018022">
    <property type="entry name" value="IPT"/>
</dbReference>
<evidence type="ECO:0000256" key="7">
    <source>
        <dbReference type="ARBA" id="ARBA00022840"/>
    </source>
</evidence>
<feature type="site" description="Interaction with substrate tRNA" evidence="10">
    <location>
        <position position="106"/>
    </location>
</feature>
<evidence type="ECO:0000313" key="14">
    <source>
        <dbReference type="EMBL" id="MCH7408627.1"/>
    </source>
</evidence>
<evidence type="ECO:0000256" key="4">
    <source>
        <dbReference type="ARBA" id="ARBA00022679"/>
    </source>
</evidence>
<evidence type="ECO:0000256" key="6">
    <source>
        <dbReference type="ARBA" id="ARBA00022741"/>
    </source>
</evidence>
<dbReference type="SUPFAM" id="SSF52540">
    <property type="entry name" value="P-loop containing nucleoside triphosphate hydrolases"/>
    <property type="match status" value="1"/>
</dbReference>
<keyword evidence="8 10" id="KW-0460">Magnesium</keyword>
<accession>A0ABS9UWT7</accession>
<comment type="catalytic activity">
    <reaction evidence="9 10 11">
        <text>adenosine(37) in tRNA + dimethylallyl diphosphate = N(6)-dimethylallyladenosine(37) in tRNA + diphosphate</text>
        <dbReference type="Rhea" id="RHEA:26482"/>
        <dbReference type="Rhea" id="RHEA-COMP:10162"/>
        <dbReference type="Rhea" id="RHEA-COMP:10375"/>
        <dbReference type="ChEBI" id="CHEBI:33019"/>
        <dbReference type="ChEBI" id="CHEBI:57623"/>
        <dbReference type="ChEBI" id="CHEBI:74411"/>
        <dbReference type="ChEBI" id="CHEBI:74415"/>
        <dbReference type="EC" id="2.5.1.75"/>
    </reaction>
</comment>
<dbReference type="EC" id="2.5.1.75" evidence="10"/>
<evidence type="ECO:0000256" key="10">
    <source>
        <dbReference type="HAMAP-Rule" id="MF_00185"/>
    </source>
</evidence>
<evidence type="ECO:0000256" key="12">
    <source>
        <dbReference type="RuleBase" id="RU003784"/>
    </source>
</evidence>
<protein>
    <recommendedName>
        <fullName evidence="10">tRNA dimethylallyltransferase</fullName>
        <ecNumber evidence="10">2.5.1.75</ecNumber>
    </recommendedName>
    <alternativeName>
        <fullName evidence="10">Dimethylallyl diphosphate:tRNA dimethylallyltransferase</fullName>
        <shortName evidence="10">DMAPP:tRNA dimethylallyltransferase</shortName>
        <shortName evidence="10">DMATase</shortName>
    </alternativeName>
    <alternativeName>
        <fullName evidence="10">Isopentenyl-diphosphate:tRNA isopentenyltransferase</fullName>
        <shortName evidence="10">IPP transferase</shortName>
        <shortName evidence="10">IPPT</shortName>
        <shortName evidence="10">IPTase</shortName>
    </alternativeName>
</protein>
<keyword evidence="6 10" id="KW-0547">Nucleotide-binding</keyword>
<feature type="site" description="Interaction with substrate tRNA" evidence="10">
    <location>
        <position position="128"/>
    </location>
</feature>
<name>A0ABS9UWT7_9BACT</name>
<evidence type="ECO:0000256" key="8">
    <source>
        <dbReference type="ARBA" id="ARBA00022842"/>
    </source>
</evidence>
<evidence type="ECO:0000256" key="2">
    <source>
        <dbReference type="ARBA" id="ARBA00003213"/>
    </source>
</evidence>
<dbReference type="Proteomes" id="UP001165489">
    <property type="component" value="Unassembled WGS sequence"/>
</dbReference>
<evidence type="ECO:0000256" key="3">
    <source>
        <dbReference type="ARBA" id="ARBA00005842"/>
    </source>
</evidence>
<dbReference type="Gene3D" id="1.10.20.140">
    <property type="match status" value="1"/>
</dbReference>
<keyword evidence="7 10" id="KW-0067">ATP-binding</keyword>
<feature type="region of interest" description="Interaction with substrate tRNA" evidence="10">
    <location>
        <begin position="164"/>
        <end position="168"/>
    </location>
</feature>
<keyword evidence="4 10" id="KW-0808">Transferase</keyword>
<evidence type="ECO:0000256" key="11">
    <source>
        <dbReference type="RuleBase" id="RU003783"/>
    </source>
</evidence>
<evidence type="ECO:0000256" key="13">
    <source>
        <dbReference type="RuleBase" id="RU003785"/>
    </source>
</evidence>
<keyword evidence="5 10" id="KW-0819">tRNA processing</keyword>
<gene>
    <name evidence="10 14" type="primary">miaA</name>
    <name evidence="14" type="ORF">MM239_04415</name>
</gene>
<feature type="region of interest" description="Interaction with substrate tRNA" evidence="10">
    <location>
        <begin position="40"/>
        <end position="43"/>
    </location>
</feature>
<dbReference type="PANTHER" id="PTHR11088:SF60">
    <property type="entry name" value="TRNA DIMETHYLALLYLTRANSFERASE"/>
    <property type="match status" value="1"/>
</dbReference>
<comment type="similarity">
    <text evidence="3 10 13">Belongs to the IPP transferase family.</text>
</comment>
<evidence type="ECO:0000313" key="15">
    <source>
        <dbReference type="Proteomes" id="UP001165489"/>
    </source>
</evidence>
<dbReference type="GO" id="GO:0052381">
    <property type="term" value="F:tRNA dimethylallyltransferase activity"/>
    <property type="evidence" value="ECO:0007669"/>
    <property type="project" value="UniProtKB-EC"/>
</dbReference>
<dbReference type="NCBIfam" id="TIGR00174">
    <property type="entry name" value="miaA"/>
    <property type="match status" value="1"/>
</dbReference>
<dbReference type="InterPro" id="IPR027417">
    <property type="entry name" value="P-loop_NTPase"/>
</dbReference>
<comment type="caution">
    <text evidence="10">Lacks conserved residue(s) required for the propagation of feature annotation.</text>
</comment>
<proteinExistence type="inferred from homology"/>
<dbReference type="RefSeq" id="WP_241346940.1">
    <property type="nucleotide sequence ID" value="NZ_JAKZGP010000006.1"/>
</dbReference>
<comment type="function">
    <text evidence="2 10 12">Catalyzes the transfer of a dimethylallyl group onto the adenine at position 37 in tRNAs that read codons beginning with uridine, leading to the formation of N6-(dimethylallyl)adenosine (i(6)A).</text>
</comment>
<dbReference type="HAMAP" id="MF_00185">
    <property type="entry name" value="IPP_trans"/>
    <property type="match status" value="1"/>
</dbReference>